<dbReference type="AlphaFoldDB" id="A0A918G0W6"/>
<organism evidence="3 4">
    <name type="scientific">Actinokineospora fastidiosa</name>
    <dbReference type="NCBI Taxonomy" id="1816"/>
    <lineage>
        <taxon>Bacteria</taxon>
        <taxon>Bacillati</taxon>
        <taxon>Actinomycetota</taxon>
        <taxon>Actinomycetes</taxon>
        <taxon>Pseudonocardiales</taxon>
        <taxon>Pseudonocardiaceae</taxon>
        <taxon>Actinokineospora</taxon>
    </lineage>
</organism>
<keyword evidence="4" id="KW-1185">Reference proteome</keyword>
<keyword evidence="2" id="KW-0472">Membrane</keyword>
<comment type="caution">
    <text evidence="3">The sequence shown here is derived from an EMBL/GenBank/DDBJ whole genome shotgun (WGS) entry which is preliminary data.</text>
</comment>
<protein>
    <submittedName>
        <fullName evidence="3">Uncharacterized protein</fullName>
    </submittedName>
</protein>
<sequence>MTAPEPPSSESGSPRPEPGDGGHGDGLTPESGGFHTWTEDVLAGPPPPPVDTGGRTRFTRRRDVVIAIGLVVAVAAGWVLLWQASDLKATATAPRSAAPSPAPPELFPPSLGEAWRAESPATPEPVAAGPVVVTAQDGEVIGRDPLTGEPVWSYRRDLPLCTVTAAWQNAVAVYRSDGGFLPDDAPRGDGGCSEVTSLNGEDGSRAAQRNWDAELGAELVGDGTYLTASGQRLITTLRSDLVETMEYGQVPAQVVPDRQPRTGCAYDSVFMNAGRIAVIERCPDDLADRLTVYKATAKDADRPEVVFSEVLDSESAQVVAMTDRLTAVALPDPARLLVFGDDGARTADVPLQVGALRQDGPVAETVAGSGAYHWHTGSATVALSMEDLKPLWTVPDTLGPGTLFAGRMLVPVADGLAVIDQTDGSRVGTFPVDRGGYTGPVAMSTIGPIVLEQRGPLLVALR</sequence>
<keyword evidence="2" id="KW-1133">Transmembrane helix</keyword>
<gene>
    <name evidence="3" type="ORF">GCM10010171_00820</name>
</gene>
<feature type="region of interest" description="Disordered" evidence="1">
    <location>
        <begin position="94"/>
        <end position="127"/>
    </location>
</feature>
<dbReference type="Gene3D" id="2.130.10.10">
    <property type="entry name" value="YVTN repeat-like/Quinoprotein amine dehydrogenase"/>
    <property type="match status" value="1"/>
</dbReference>
<reference evidence="3" key="2">
    <citation type="submission" date="2020-09" db="EMBL/GenBank/DDBJ databases">
        <authorList>
            <person name="Sun Q."/>
            <person name="Ohkuma M."/>
        </authorList>
    </citation>
    <scope>NUCLEOTIDE SEQUENCE</scope>
    <source>
        <strain evidence="3">JCM 3276</strain>
    </source>
</reference>
<evidence type="ECO:0000256" key="1">
    <source>
        <dbReference type="SAM" id="MobiDB-lite"/>
    </source>
</evidence>
<dbReference type="InterPro" id="IPR011047">
    <property type="entry name" value="Quinoprotein_ADH-like_sf"/>
</dbReference>
<name>A0A918G0W6_9PSEU</name>
<feature type="region of interest" description="Disordered" evidence="1">
    <location>
        <begin position="1"/>
        <end position="56"/>
    </location>
</feature>
<dbReference type="Proteomes" id="UP000660680">
    <property type="component" value="Unassembled WGS sequence"/>
</dbReference>
<dbReference type="EMBL" id="BMRB01000001">
    <property type="protein sequence ID" value="GGS12927.1"/>
    <property type="molecule type" value="Genomic_DNA"/>
</dbReference>
<proteinExistence type="predicted"/>
<accession>A0A918G0W6</accession>
<feature type="transmembrane region" description="Helical" evidence="2">
    <location>
        <begin position="64"/>
        <end position="82"/>
    </location>
</feature>
<dbReference type="SUPFAM" id="SSF50998">
    <property type="entry name" value="Quinoprotein alcohol dehydrogenase-like"/>
    <property type="match status" value="1"/>
</dbReference>
<dbReference type="InterPro" id="IPR015943">
    <property type="entry name" value="WD40/YVTN_repeat-like_dom_sf"/>
</dbReference>
<reference evidence="3" key="1">
    <citation type="journal article" date="2014" name="Int. J. Syst. Evol. Microbiol.">
        <title>Complete genome sequence of Corynebacterium casei LMG S-19264T (=DSM 44701T), isolated from a smear-ripened cheese.</title>
        <authorList>
            <consortium name="US DOE Joint Genome Institute (JGI-PGF)"/>
            <person name="Walter F."/>
            <person name="Albersmeier A."/>
            <person name="Kalinowski J."/>
            <person name="Ruckert C."/>
        </authorList>
    </citation>
    <scope>NUCLEOTIDE SEQUENCE</scope>
    <source>
        <strain evidence="3">JCM 3276</strain>
    </source>
</reference>
<keyword evidence="2" id="KW-0812">Transmembrane</keyword>
<evidence type="ECO:0000313" key="4">
    <source>
        <dbReference type="Proteomes" id="UP000660680"/>
    </source>
</evidence>
<dbReference type="RefSeq" id="WP_189208278.1">
    <property type="nucleotide sequence ID" value="NZ_BMRB01000001.1"/>
</dbReference>
<evidence type="ECO:0000313" key="3">
    <source>
        <dbReference type="EMBL" id="GGS12927.1"/>
    </source>
</evidence>
<evidence type="ECO:0000256" key="2">
    <source>
        <dbReference type="SAM" id="Phobius"/>
    </source>
</evidence>